<name>A0AAD4MNK3_9BILA</name>
<evidence type="ECO:0000256" key="1">
    <source>
        <dbReference type="SAM" id="SignalP"/>
    </source>
</evidence>
<evidence type="ECO:0000313" key="2">
    <source>
        <dbReference type="EMBL" id="KAI1696662.1"/>
    </source>
</evidence>
<proteinExistence type="predicted"/>
<feature type="chain" id="PRO_5042008141" evidence="1">
    <location>
        <begin position="23"/>
        <end position="141"/>
    </location>
</feature>
<keyword evidence="3" id="KW-1185">Reference proteome</keyword>
<sequence>MKLLPYCTVIILFCSLFVATNGKRKLKILVNNPAWGWSHVQFQGRLADLLVEAGHEVHMLVQEINPYIGNYTGSNNNVTVIRVPRLPETRDDFLKIDFIGNAFSGVNNLFLDGTAHFITKIFTEACGGKNILPNNLNFILE</sequence>
<evidence type="ECO:0000313" key="3">
    <source>
        <dbReference type="Proteomes" id="UP001201812"/>
    </source>
</evidence>
<protein>
    <submittedName>
        <fullName evidence="2">CRE-UGT-15 protein</fullName>
    </submittedName>
</protein>
<dbReference type="EMBL" id="JAKKPZ010000314">
    <property type="protein sequence ID" value="KAI1696662.1"/>
    <property type="molecule type" value="Genomic_DNA"/>
</dbReference>
<gene>
    <name evidence="2" type="ORF">DdX_18927</name>
</gene>
<dbReference type="AlphaFoldDB" id="A0AAD4MNK3"/>
<reference evidence="2" key="1">
    <citation type="submission" date="2022-01" db="EMBL/GenBank/DDBJ databases">
        <title>Genome Sequence Resource for Two Populations of Ditylenchus destructor, the Migratory Endoparasitic Phytonematode.</title>
        <authorList>
            <person name="Zhang H."/>
            <person name="Lin R."/>
            <person name="Xie B."/>
        </authorList>
    </citation>
    <scope>NUCLEOTIDE SEQUENCE</scope>
    <source>
        <strain evidence="2">BazhouSP</strain>
    </source>
</reference>
<accession>A0AAD4MNK3</accession>
<feature type="signal peptide" evidence="1">
    <location>
        <begin position="1"/>
        <end position="22"/>
    </location>
</feature>
<dbReference type="Proteomes" id="UP001201812">
    <property type="component" value="Unassembled WGS sequence"/>
</dbReference>
<dbReference type="SUPFAM" id="SSF53756">
    <property type="entry name" value="UDP-Glycosyltransferase/glycogen phosphorylase"/>
    <property type="match status" value="1"/>
</dbReference>
<organism evidence="2 3">
    <name type="scientific">Ditylenchus destructor</name>
    <dbReference type="NCBI Taxonomy" id="166010"/>
    <lineage>
        <taxon>Eukaryota</taxon>
        <taxon>Metazoa</taxon>
        <taxon>Ecdysozoa</taxon>
        <taxon>Nematoda</taxon>
        <taxon>Chromadorea</taxon>
        <taxon>Rhabditida</taxon>
        <taxon>Tylenchina</taxon>
        <taxon>Tylenchomorpha</taxon>
        <taxon>Sphaerularioidea</taxon>
        <taxon>Anguinidae</taxon>
        <taxon>Anguininae</taxon>
        <taxon>Ditylenchus</taxon>
    </lineage>
</organism>
<keyword evidence="1" id="KW-0732">Signal</keyword>
<comment type="caution">
    <text evidence="2">The sequence shown here is derived from an EMBL/GenBank/DDBJ whole genome shotgun (WGS) entry which is preliminary data.</text>
</comment>